<accession>A0A328B584</accession>
<dbReference type="EMBL" id="QFYP01000001">
    <property type="protein sequence ID" value="RAK61096.1"/>
    <property type="molecule type" value="Genomic_DNA"/>
</dbReference>
<dbReference type="AlphaFoldDB" id="A0A328B584"/>
<keyword evidence="1" id="KW-0472">Membrane</keyword>
<dbReference type="OrthoDB" id="9804637at2"/>
<dbReference type="Pfam" id="PF07330">
    <property type="entry name" value="DUF1467"/>
    <property type="match status" value="1"/>
</dbReference>
<evidence type="ECO:0000256" key="1">
    <source>
        <dbReference type="SAM" id="Phobius"/>
    </source>
</evidence>
<sequence>MNWVTGVAIYLTIWWTVLFAVLPLGVTSHAEAGIDKGDGGDPGAPVDPKLKKKFITTTWISAILFIALWVTIRFHLVTLPDLPQHAY</sequence>
<keyword evidence="1" id="KW-0812">Transmembrane</keyword>
<comment type="caution">
    <text evidence="2">The sequence shown here is derived from an EMBL/GenBank/DDBJ whole genome shotgun (WGS) entry which is preliminary data.</text>
</comment>
<dbReference type="Proteomes" id="UP000249842">
    <property type="component" value="Unassembled WGS sequence"/>
</dbReference>
<dbReference type="RefSeq" id="WP_111458388.1">
    <property type="nucleotide sequence ID" value="NZ_QFYP01000001.1"/>
</dbReference>
<proteinExistence type="predicted"/>
<protein>
    <submittedName>
        <fullName evidence="2">DUF1467 domain-containing protein</fullName>
    </submittedName>
</protein>
<feature type="transmembrane region" description="Helical" evidence="1">
    <location>
        <begin position="54"/>
        <end position="72"/>
    </location>
</feature>
<evidence type="ECO:0000313" key="3">
    <source>
        <dbReference type="Proteomes" id="UP000249842"/>
    </source>
</evidence>
<keyword evidence="1" id="KW-1133">Transmembrane helix</keyword>
<keyword evidence="3" id="KW-1185">Reference proteome</keyword>
<gene>
    <name evidence="2" type="ORF">DJ021_15400</name>
</gene>
<dbReference type="InterPro" id="IPR009935">
    <property type="entry name" value="DUF1467"/>
</dbReference>
<reference evidence="3" key="1">
    <citation type="submission" date="2018-05" db="EMBL/GenBank/DDBJ databases">
        <authorList>
            <person name="Li X."/>
        </authorList>
    </citation>
    <scope>NUCLEOTIDE SEQUENCE [LARGE SCALE GENOMIC DNA]</scope>
    <source>
        <strain evidence="3">HKS-05</strain>
    </source>
</reference>
<organism evidence="2 3">
    <name type="scientific">Phenylobacterium hankyongense</name>
    <dbReference type="NCBI Taxonomy" id="1813876"/>
    <lineage>
        <taxon>Bacteria</taxon>
        <taxon>Pseudomonadati</taxon>
        <taxon>Pseudomonadota</taxon>
        <taxon>Alphaproteobacteria</taxon>
        <taxon>Caulobacterales</taxon>
        <taxon>Caulobacteraceae</taxon>
        <taxon>Phenylobacterium</taxon>
    </lineage>
</organism>
<evidence type="ECO:0000313" key="2">
    <source>
        <dbReference type="EMBL" id="RAK61096.1"/>
    </source>
</evidence>
<name>A0A328B584_9CAUL</name>